<protein>
    <submittedName>
        <fullName evidence="1">Uncharacterized protein</fullName>
    </submittedName>
</protein>
<sequence length="158" mass="17421">MTQGPPKLALAGCFMMLTDLLQGTGIVRQNHAMESRRAIGRFARDESMTGEPRTLQRRRESLQIAMAGSGIKKARRLSQAFRKGSERAGCAPVSVCDEPQASPRAFTRCDRREIFRDAVFLWKIPFEVALIITGSAARKAVIAAVLSPDAMASSTRRR</sequence>
<keyword evidence="2" id="KW-1185">Reference proteome</keyword>
<gene>
    <name evidence="1" type="ORF">SI859A1_03188</name>
</gene>
<dbReference type="BioCyc" id="AURANTIMONAS:SI859A1_03188-MONOMER"/>
<proteinExistence type="predicted"/>
<evidence type="ECO:0000313" key="2">
    <source>
        <dbReference type="Proteomes" id="UP000000321"/>
    </source>
</evidence>
<name>Q1YFJ2_AURMS</name>
<dbReference type="HOGENOM" id="CLU_1667397_0_0_5"/>
<comment type="caution">
    <text evidence="1">The sequence shown here is derived from an EMBL/GenBank/DDBJ whole genome shotgun (WGS) entry which is preliminary data.</text>
</comment>
<dbReference type="EMBL" id="AAPJ01000006">
    <property type="protein sequence ID" value="EAS48981.1"/>
    <property type="molecule type" value="Genomic_DNA"/>
</dbReference>
<organism evidence="1 2">
    <name type="scientific">Aurantimonas manganoxydans (strain ATCC BAA-1229 / DSM 21871 / SI85-9A1)</name>
    <dbReference type="NCBI Taxonomy" id="287752"/>
    <lineage>
        <taxon>Bacteria</taxon>
        <taxon>Pseudomonadati</taxon>
        <taxon>Pseudomonadota</taxon>
        <taxon>Alphaproteobacteria</taxon>
        <taxon>Hyphomicrobiales</taxon>
        <taxon>Aurantimonadaceae</taxon>
        <taxon>Aurantimonas</taxon>
    </lineage>
</organism>
<reference evidence="1 2" key="1">
    <citation type="journal article" date="2008" name="Appl. Environ. Microbiol.">
        <title>Genomic insights into Mn(II) oxidation by the marine alphaproteobacterium Aurantimonas sp. strain SI85-9A1.</title>
        <authorList>
            <person name="Dick G.J."/>
            <person name="Podell S."/>
            <person name="Johnson H.A."/>
            <person name="Rivera-Espinoza Y."/>
            <person name="Bernier-Latmani R."/>
            <person name="McCarthy J.K."/>
            <person name="Torpey J.W."/>
            <person name="Clement B.G."/>
            <person name="Gaasterland T."/>
            <person name="Tebo B.M."/>
        </authorList>
    </citation>
    <scope>NUCLEOTIDE SEQUENCE [LARGE SCALE GENOMIC DNA]</scope>
    <source>
        <strain evidence="1 2">SI85-9A1</strain>
    </source>
</reference>
<accession>Q1YFJ2</accession>
<dbReference type="AlphaFoldDB" id="Q1YFJ2"/>
<dbReference type="Proteomes" id="UP000000321">
    <property type="component" value="Unassembled WGS sequence"/>
</dbReference>
<evidence type="ECO:0000313" key="1">
    <source>
        <dbReference type="EMBL" id="EAS48981.1"/>
    </source>
</evidence>